<organism evidence="5 6">
    <name type="scientific">Trichomonas vaginalis (strain ATCC PRA-98 / G3)</name>
    <dbReference type="NCBI Taxonomy" id="412133"/>
    <lineage>
        <taxon>Eukaryota</taxon>
        <taxon>Metamonada</taxon>
        <taxon>Parabasalia</taxon>
        <taxon>Trichomonadida</taxon>
        <taxon>Trichomonadidae</taxon>
        <taxon>Trichomonas</taxon>
    </lineage>
</organism>
<dbReference type="AlphaFoldDB" id="A2FE34"/>
<dbReference type="eggNOG" id="KOG0504">
    <property type="taxonomic scope" value="Eukaryota"/>
</dbReference>
<reference evidence="5" key="2">
    <citation type="journal article" date="2007" name="Science">
        <title>Draft genome sequence of the sexually transmitted pathogen Trichomonas vaginalis.</title>
        <authorList>
            <person name="Carlton J.M."/>
            <person name="Hirt R.P."/>
            <person name="Silva J.C."/>
            <person name="Delcher A.L."/>
            <person name="Schatz M."/>
            <person name="Zhao Q."/>
            <person name="Wortman J.R."/>
            <person name="Bidwell S.L."/>
            <person name="Alsmark U.C.M."/>
            <person name="Besteiro S."/>
            <person name="Sicheritz-Ponten T."/>
            <person name="Noel C.J."/>
            <person name="Dacks J.B."/>
            <person name="Foster P.G."/>
            <person name="Simillion C."/>
            <person name="Van de Peer Y."/>
            <person name="Miranda-Saavedra D."/>
            <person name="Barton G.J."/>
            <person name="Westrop G.D."/>
            <person name="Mueller S."/>
            <person name="Dessi D."/>
            <person name="Fiori P.L."/>
            <person name="Ren Q."/>
            <person name="Paulsen I."/>
            <person name="Zhang H."/>
            <person name="Bastida-Corcuera F.D."/>
            <person name="Simoes-Barbosa A."/>
            <person name="Brown M.T."/>
            <person name="Hayes R.D."/>
            <person name="Mukherjee M."/>
            <person name="Okumura C.Y."/>
            <person name="Schneider R."/>
            <person name="Smith A.J."/>
            <person name="Vanacova S."/>
            <person name="Villalvazo M."/>
            <person name="Haas B.J."/>
            <person name="Pertea M."/>
            <person name="Feldblyum T.V."/>
            <person name="Utterback T.R."/>
            <person name="Shu C.L."/>
            <person name="Osoegawa K."/>
            <person name="de Jong P.J."/>
            <person name="Hrdy I."/>
            <person name="Horvathova L."/>
            <person name="Zubacova Z."/>
            <person name="Dolezal P."/>
            <person name="Malik S.B."/>
            <person name="Logsdon J.M. Jr."/>
            <person name="Henze K."/>
            <person name="Gupta A."/>
            <person name="Wang C.C."/>
            <person name="Dunne R.L."/>
            <person name="Upcroft J.A."/>
            <person name="Upcroft P."/>
            <person name="White O."/>
            <person name="Salzberg S.L."/>
            <person name="Tang P."/>
            <person name="Chiu C.-H."/>
            <person name="Lee Y.-S."/>
            <person name="Embley T.M."/>
            <person name="Coombs G.H."/>
            <person name="Mottram J.C."/>
            <person name="Tachezy J."/>
            <person name="Fraser-Liggett C.M."/>
            <person name="Johnson P.J."/>
        </authorList>
    </citation>
    <scope>NUCLEOTIDE SEQUENCE [LARGE SCALE GENOMIC DNA]</scope>
    <source>
        <strain evidence="5">G3</strain>
    </source>
</reference>
<dbReference type="EMBL" id="DS113741">
    <property type="protein sequence ID" value="EAX96862.1"/>
    <property type="molecule type" value="Genomic_DNA"/>
</dbReference>
<proteinExistence type="predicted"/>
<dbReference type="InterPro" id="IPR020683">
    <property type="entry name" value="DUF3447"/>
</dbReference>
<feature type="repeat" description="ANK" evidence="3">
    <location>
        <begin position="601"/>
        <end position="633"/>
    </location>
</feature>
<dbReference type="InterPro" id="IPR036770">
    <property type="entry name" value="Ankyrin_rpt-contain_sf"/>
</dbReference>
<dbReference type="InterPro" id="IPR002110">
    <property type="entry name" value="Ankyrin_rpt"/>
</dbReference>
<evidence type="ECO:0000256" key="3">
    <source>
        <dbReference type="PROSITE-ProRule" id="PRU00023"/>
    </source>
</evidence>
<dbReference type="OMA" id="FRTSHYE"/>
<dbReference type="Pfam" id="PF13637">
    <property type="entry name" value="Ank_4"/>
    <property type="match status" value="2"/>
</dbReference>
<dbReference type="VEuPathDB" id="TrichDB:TVAG_432630"/>
<dbReference type="Pfam" id="PF11929">
    <property type="entry name" value="DUF3447"/>
    <property type="match status" value="1"/>
</dbReference>
<evidence type="ECO:0000313" key="5">
    <source>
        <dbReference type="EMBL" id="EAX96862.1"/>
    </source>
</evidence>
<feature type="repeat" description="ANK" evidence="3">
    <location>
        <begin position="568"/>
        <end position="600"/>
    </location>
</feature>
<feature type="repeat" description="ANK" evidence="3">
    <location>
        <begin position="469"/>
        <end position="501"/>
    </location>
</feature>
<feature type="repeat" description="ANK" evidence="3">
    <location>
        <begin position="436"/>
        <end position="468"/>
    </location>
</feature>
<feature type="repeat" description="ANK" evidence="3">
    <location>
        <begin position="502"/>
        <end position="534"/>
    </location>
</feature>
<dbReference type="Proteomes" id="UP000001542">
    <property type="component" value="Unassembled WGS sequence"/>
</dbReference>
<dbReference type="PRINTS" id="PR01415">
    <property type="entry name" value="ANKYRIN"/>
</dbReference>
<dbReference type="SMART" id="SM00248">
    <property type="entry name" value="ANK"/>
    <property type="match status" value="13"/>
</dbReference>
<dbReference type="PANTHER" id="PTHR24189">
    <property type="entry name" value="MYOTROPHIN"/>
    <property type="match status" value="1"/>
</dbReference>
<dbReference type="PROSITE" id="PS50297">
    <property type="entry name" value="ANK_REP_REGION"/>
    <property type="match status" value="11"/>
</dbReference>
<evidence type="ECO:0000256" key="1">
    <source>
        <dbReference type="ARBA" id="ARBA00022737"/>
    </source>
</evidence>
<keyword evidence="6" id="KW-1185">Reference proteome</keyword>
<dbReference type="VEuPathDB" id="TrichDB:TVAGG3_0960240"/>
<keyword evidence="1" id="KW-0677">Repeat</keyword>
<feature type="domain" description="DUF3447" evidence="4">
    <location>
        <begin position="164"/>
        <end position="219"/>
    </location>
</feature>
<accession>A2FE34</accession>
<dbReference type="Pfam" id="PF00023">
    <property type="entry name" value="Ank"/>
    <property type="match status" value="1"/>
</dbReference>
<feature type="repeat" description="ANK" evidence="3">
    <location>
        <begin position="634"/>
        <end position="666"/>
    </location>
</feature>
<name>A2FE34_TRIV3</name>
<sequence>MSSDYSKQYADFIGALEKLFHIKSNEPIEDMCSIITNTLISKYQLSINQLTKLIHEAIRYNYASGANYVKILEQIGADLTGVSEKHFETESSIKFIVMHDQIDKFKEYLTQNSISGDIFLEIPNFWYNAYHDDECFAELSLIEACAYFGSVNIFYFLISNQISLITERCLSYSVIGGNQDIINECLKENKMDIDCLRSIIRSHNHELLEYVLDREIFELDDLYGEDWKSGKERNCMGDANYRPIYKDIIRFQNLNAVFLLFKRNKYYIFPWGAAFPQTIDIFKNNSFSNKHNHTKCGIIYFASKSKNSDICRLLLESYNQIIVNNKQDIDINEKDDDGKTALHIAASHNSKETAKLLISHGININEKDNDGRTALHFAASHNSKETAKLLISHGININEKDNNGQTALFDAAINNRKETAEILISHDIDINGKDNNGKTTLHYSMENNCKEIAELLISHGININEKDNDGRTALHFAALNNRKETAELLISHGININEKDNDGKTALFDAALENSRETAELLISHGININEKDNDGKTALFDAALENSRETAELLISHGININEKDNDGKTALFDAALENSRETAELLISHGININEKDNDGRTALHFAASHNSKETAKLLISHGININEKDNDGKTALHIAASHNSKETAKLLISHGININEKDNDGRTALHFAASHNSKETAKLLISHGININEKDNIGQTALHKATRYIDK</sequence>
<feature type="repeat" description="ANK" evidence="3">
    <location>
        <begin position="337"/>
        <end position="369"/>
    </location>
</feature>
<dbReference type="Pfam" id="PF12796">
    <property type="entry name" value="Ank_2"/>
    <property type="match status" value="3"/>
</dbReference>
<protein>
    <submittedName>
        <fullName evidence="5">Ankyrin repeat protein, putative</fullName>
    </submittedName>
</protein>
<dbReference type="SUPFAM" id="SSF48403">
    <property type="entry name" value="Ankyrin repeat"/>
    <property type="match status" value="2"/>
</dbReference>
<dbReference type="STRING" id="5722.A2FE34"/>
<dbReference type="PANTHER" id="PTHR24189:SF50">
    <property type="entry name" value="ANKYRIN REPEAT AND SOCS BOX PROTEIN 2"/>
    <property type="match status" value="1"/>
</dbReference>
<evidence type="ECO:0000256" key="2">
    <source>
        <dbReference type="ARBA" id="ARBA00023043"/>
    </source>
</evidence>
<feature type="repeat" description="ANK" evidence="3">
    <location>
        <begin position="535"/>
        <end position="567"/>
    </location>
</feature>
<evidence type="ECO:0000313" key="6">
    <source>
        <dbReference type="Proteomes" id="UP000001542"/>
    </source>
</evidence>
<dbReference type="PROSITE" id="PS50088">
    <property type="entry name" value="ANK_REPEAT"/>
    <property type="match status" value="11"/>
</dbReference>
<keyword evidence="2 3" id="KW-0040">ANK repeat</keyword>
<feature type="repeat" description="ANK" evidence="3">
    <location>
        <begin position="370"/>
        <end position="402"/>
    </location>
</feature>
<feature type="repeat" description="ANK" evidence="3">
    <location>
        <begin position="667"/>
        <end position="699"/>
    </location>
</feature>
<dbReference type="Gene3D" id="1.25.40.20">
    <property type="entry name" value="Ankyrin repeat-containing domain"/>
    <property type="match status" value="4"/>
</dbReference>
<reference evidence="5" key="1">
    <citation type="submission" date="2006-10" db="EMBL/GenBank/DDBJ databases">
        <authorList>
            <person name="Amadeo P."/>
            <person name="Zhao Q."/>
            <person name="Wortman J."/>
            <person name="Fraser-Liggett C."/>
            <person name="Carlton J."/>
        </authorList>
    </citation>
    <scope>NUCLEOTIDE SEQUENCE</scope>
    <source>
        <strain evidence="5">G3</strain>
    </source>
</reference>
<dbReference type="InterPro" id="IPR050745">
    <property type="entry name" value="Multifunctional_regulatory"/>
</dbReference>
<gene>
    <name evidence="5" type="ORF">TVAG_470280</name>
</gene>
<dbReference type="InParanoid" id="A2FE34"/>
<evidence type="ECO:0000259" key="4">
    <source>
        <dbReference type="Pfam" id="PF11929"/>
    </source>
</evidence>
<feature type="repeat" description="ANK" evidence="3">
    <location>
        <begin position="403"/>
        <end position="435"/>
    </location>
</feature>